<gene>
    <name evidence="2" type="ORF">BO85DRAFT_415328</name>
</gene>
<evidence type="ECO:0008006" key="4">
    <source>
        <dbReference type="Google" id="ProtNLM"/>
    </source>
</evidence>
<dbReference type="AlphaFoldDB" id="A0A8G1R613"/>
<reference evidence="2 3" key="1">
    <citation type="submission" date="2018-02" db="EMBL/GenBank/DDBJ databases">
        <title>The genomes of Aspergillus section Nigri reveals drivers in fungal speciation.</title>
        <authorList>
            <consortium name="DOE Joint Genome Institute"/>
            <person name="Vesth T.C."/>
            <person name="Nybo J."/>
            <person name="Theobald S."/>
            <person name="Brandl J."/>
            <person name="Frisvad J.C."/>
            <person name="Nielsen K.F."/>
            <person name="Lyhne E.K."/>
            <person name="Kogle M.E."/>
            <person name="Kuo A."/>
            <person name="Riley R."/>
            <person name="Clum A."/>
            <person name="Nolan M."/>
            <person name="Lipzen A."/>
            <person name="Salamov A."/>
            <person name="Henrissat B."/>
            <person name="Wiebenga A."/>
            <person name="De vries R.P."/>
            <person name="Grigoriev I.V."/>
            <person name="Mortensen U.H."/>
            <person name="Andersen M.R."/>
            <person name="Baker S.E."/>
        </authorList>
    </citation>
    <scope>NUCLEOTIDE SEQUENCE [LARGE SCALE GENOMIC DNA]</scope>
    <source>
        <strain evidence="2 3">CBS 112811</strain>
    </source>
</reference>
<feature type="chain" id="PRO_5034787824" description="Ig-like domain-containing protein" evidence="1">
    <location>
        <begin position="18"/>
        <end position="866"/>
    </location>
</feature>
<keyword evidence="3" id="KW-1185">Reference proteome</keyword>
<accession>A0A8G1R613</accession>
<sequence length="866" mass="96108">MKLPFLVTILSATLSSAVPIANTTTICGPDEAIIILLSNNTTKTIKKADLKSQIPNLTYLPSTNNDSTPPLLITSASSHRNNTTTKRGSSTNLIIPLEPQTFLGWDIAMSTITHANQAPVTLAIQSGQSIANSITTGASADFSLIEDFLSLTTSISYQQTTTSTITGTVTMTIPKGKWGAIVSNPLTHRTRGYVFNGEPGNGGTFEYYQADSYEDSSYTYGEGKLEEKCDRQIRPPQLSLILRDNNVLQLEEQQLQDALEQSREYWYQIANLAFHLREAGFSSEFTNPRLALHRIPKLQVRSGRLHVRPYGMTHIRSLCCEASSIWTLSTDQDCGKLKKQISHLTFVQVGTAAATSFSFIEDAFSSWDGMSGGNAIGSNHLGILALGWCYVLSAQLVEMRGEDSSMQYTLCQTGYSNESLPDSSQAHVIDVGEVDASVARWWSAILAPNEGWKATVKQTPQGEFLAPWSVSRACETHFSIKYKGALSPDPDPTPLSSERAVEALVEFARLHELQSQFSIALTMALTIPTHKYYGLSAKLPLPRDTGSKPVETPVDAEWMNLKEDLPYYMTLSCSPEVMMSTFCGAFWEQDVPCNLVSPWLHPIINEVLGGLPENGLEVLAFIGTIRQPRFTTFWIGAIASGLGPEILHRVRRGHPPLDRVAFPWTGCPQSFMDVAGSGPYTCKDPNYILREDVWRLTNYPSTDGDNESYQHGPRVPWAPCGASLTRDCALYVTAHLDCPRHGYEYDHWVWYLPDGTLMQDSGFSEQVTPAVSESHFDNIQLKTRREFKRTQLDQEASREASGQVFLWYFFGGEGLPSESIYQEEWLKEIWENNMSEFGGGEFDDGEVPEPVVKSGEFVDSWLNTVS</sequence>
<dbReference type="GeneID" id="37161082"/>
<evidence type="ECO:0000313" key="3">
    <source>
        <dbReference type="Proteomes" id="UP000249526"/>
    </source>
</evidence>
<dbReference type="EMBL" id="KZ825057">
    <property type="protein sequence ID" value="RAH60208.1"/>
    <property type="molecule type" value="Genomic_DNA"/>
</dbReference>
<evidence type="ECO:0000313" key="2">
    <source>
        <dbReference type="EMBL" id="RAH60208.1"/>
    </source>
</evidence>
<feature type="signal peptide" evidence="1">
    <location>
        <begin position="1"/>
        <end position="17"/>
    </location>
</feature>
<proteinExistence type="predicted"/>
<dbReference type="RefSeq" id="XP_025518130.1">
    <property type="nucleotide sequence ID" value="XM_025657680.1"/>
</dbReference>
<dbReference type="Proteomes" id="UP000249526">
    <property type="component" value="Unassembled WGS sequence"/>
</dbReference>
<protein>
    <recommendedName>
        <fullName evidence="4">Ig-like domain-containing protein</fullName>
    </recommendedName>
</protein>
<name>A0A8G1R613_9EURO</name>
<evidence type="ECO:0000256" key="1">
    <source>
        <dbReference type="SAM" id="SignalP"/>
    </source>
</evidence>
<keyword evidence="1" id="KW-0732">Signal</keyword>
<organism evidence="2 3">
    <name type="scientific">Aspergillus piperis CBS 112811</name>
    <dbReference type="NCBI Taxonomy" id="1448313"/>
    <lineage>
        <taxon>Eukaryota</taxon>
        <taxon>Fungi</taxon>
        <taxon>Dikarya</taxon>
        <taxon>Ascomycota</taxon>
        <taxon>Pezizomycotina</taxon>
        <taxon>Eurotiomycetes</taxon>
        <taxon>Eurotiomycetidae</taxon>
        <taxon>Eurotiales</taxon>
        <taxon>Aspergillaceae</taxon>
        <taxon>Aspergillus</taxon>
        <taxon>Aspergillus subgen. Circumdati</taxon>
    </lineage>
</organism>